<feature type="repeat" description="TPR" evidence="1">
    <location>
        <begin position="189"/>
        <end position="222"/>
    </location>
</feature>
<dbReference type="PROSITE" id="PS50005">
    <property type="entry name" value="TPR"/>
    <property type="match status" value="1"/>
</dbReference>
<feature type="chain" id="PRO_5037072566" evidence="2">
    <location>
        <begin position="22"/>
        <end position="815"/>
    </location>
</feature>
<dbReference type="SMART" id="SM00028">
    <property type="entry name" value="TPR"/>
    <property type="match status" value="3"/>
</dbReference>
<name>A0A928Z4J7_9CYAN</name>
<dbReference type="Gene3D" id="1.25.40.10">
    <property type="entry name" value="Tetratricopeptide repeat domain"/>
    <property type="match status" value="2"/>
</dbReference>
<dbReference type="RefSeq" id="WP_264325926.1">
    <property type="nucleotide sequence ID" value="NZ_JADEXQ010000052.1"/>
</dbReference>
<comment type="caution">
    <text evidence="4">The sequence shown here is derived from an EMBL/GenBank/DDBJ whole genome shotgun (WGS) entry which is preliminary data.</text>
</comment>
<keyword evidence="2" id="KW-0732">Signal</keyword>
<organism evidence="4 5">
    <name type="scientific">Romeriopsis navalis LEGE 11480</name>
    <dbReference type="NCBI Taxonomy" id="2777977"/>
    <lineage>
        <taxon>Bacteria</taxon>
        <taxon>Bacillati</taxon>
        <taxon>Cyanobacteriota</taxon>
        <taxon>Cyanophyceae</taxon>
        <taxon>Leptolyngbyales</taxon>
        <taxon>Leptolyngbyaceae</taxon>
        <taxon>Romeriopsis</taxon>
        <taxon>Romeriopsis navalis</taxon>
    </lineage>
</organism>
<dbReference type="SUPFAM" id="SSF48452">
    <property type="entry name" value="TPR-like"/>
    <property type="match status" value="2"/>
</dbReference>
<dbReference type="PANTHER" id="PTHR10098">
    <property type="entry name" value="RAPSYN-RELATED"/>
    <property type="match status" value="1"/>
</dbReference>
<protein>
    <submittedName>
        <fullName evidence="4">CHAT domain-containing protein</fullName>
    </submittedName>
</protein>
<accession>A0A928Z4J7</accession>
<evidence type="ECO:0000313" key="4">
    <source>
        <dbReference type="EMBL" id="MBE9031097.1"/>
    </source>
</evidence>
<keyword evidence="5" id="KW-1185">Reference proteome</keyword>
<dbReference type="Proteomes" id="UP000625316">
    <property type="component" value="Unassembled WGS sequence"/>
</dbReference>
<dbReference type="AlphaFoldDB" id="A0A928Z4J7"/>
<feature type="domain" description="CHAT" evidence="3">
    <location>
        <begin position="550"/>
        <end position="810"/>
    </location>
</feature>
<dbReference type="PANTHER" id="PTHR10098:SF108">
    <property type="entry name" value="TETRATRICOPEPTIDE REPEAT PROTEIN 28"/>
    <property type="match status" value="1"/>
</dbReference>
<evidence type="ECO:0000259" key="3">
    <source>
        <dbReference type="Pfam" id="PF12770"/>
    </source>
</evidence>
<dbReference type="Pfam" id="PF12770">
    <property type="entry name" value="CHAT"/>
    <property type="match status" value="1"/>
</dbReference>
<evidence type="ECO:0000256" key="1">
    <source>
        <dbReference type="PROSITE-ProRule" id="PRU00339"/>
    </source>
</evidence>
<dbReference type="InterPro" id="IPR011990">
    <property type="entry name" value="TPR-like_helical_dom_sf"/>
</dbReference>
<feature type="signal peptide" evidence="2">
    <location>
        <begin position="1"/>
        <end position="21"/>
    </location>
</feature>
<dbReference type="Pfam" id="PF13181">
    <property type="entry name" value="TPR_8"/>
    <property type="match status" value="1"/>
</dbReference>
<dbReference type="EMBL" id="JADEXQ010000052">
    <property type="protein sequence ID" value="MBE9031097.1"/>
    <property type="molecule type" value="Genomic_DNA"/>
</dbReference>
<proteinExistence type="predicted"/>
<reference evidence="4" key="1">
    <citation type="submission" date="2020-10" db="EMBL/GenBank/DDBJ databases">
        <authorList>
            <person name="Castelo-Branco R."/>
            <person name="Eusebio N."/>
            <person name="Adriana R."/>
            <person name="Vieira A."/>
            <person name="Brugerolle De Fraissinette N."/>
            <person name="Rezende De Castro R."/>
            <person name="Schneider M.P."/>
            <person name="Vasconcelos V."/>
            <person name="Leao P.N."/>
        </authorList>
    </citation>
    <scope>NUCLEOTIDE SEQUENCE</scope>
    <source>
        <strain evidence="4">LEGE 11480</strain>
    </source>
</reference>
<evidence type="ECO:0000313" key="5">
    <source>
        <dbReference type="Proteomes" id="UP000625316"/>
    </source>
</evidence>
<keyword evidence="1" id="KW-0802">TPR repeat</keyword>
<evidence type="ECO:0000256" key="2">
    <source>
        <dbReference type="SAM" id="SignalP"/>
    </source>
</evidence>
<gene>
    <name evidence="4" type="ORF">IQ266_15285</name>
</gene>
<sequence>MPRLTLHIRLLLLSCLSYGLAVSNAPHAIAQPAADMTADRLVQTVQVRRLPNFIRQNKLRQAARLYRQSNNTEKLQTVQVQLAELAYEDGQYVRAKRLLPTLERYGRRHPAWLSYLLTKGRLELQQGQYQQALSSFNRGRTGPFPQQRDDRTILNTQVGELYRAFGWYRQAESHLSNATITAKSRLHRAEALATMGRLQFDLGQYDNAKRYYTQAISLRQGVGHQRGRRNLLELARNHIELGQVYRALGQTRNSQTQYRASQSVAVAIQDNDLTIQFHLQMAELAIADKDWRTAKQQLDQAKRTPGNPQNQIATLNTLADYHMGRNAPDEALAQYQQAAKIAQPQNAAAALAHIEHNIGQLQLAKSQYPQAIATLGRSIERYESLRFDLQTMDKVILADRQSQAYQALQQAYVANGQPEQALVIAERGRARTFIELLSARLTEQRINPVQPPNLADIRTIARNKAATIVTYSIIHDATTKTESTLYIWVIQPTGKIQFQSVDLHAQSAQNYSPKMIAAAMRSKNRLHITQVQANATANIPSARTSLRSGYDLLIQPIAQWLPPSSTERIIIVPQGVLFSVPFHALKNQAGRYFIESHTIQLAPSIQTLGISHQRPIQALTANPLIIGNPAPMPADFEALPGAEREATAIAKLLKTEALIGAAATEKTVRAQLSQASLIHLATHGLLDEQQGMASAIALVPGANSDGLLTASELSQLQLQANLAVLSACETGRGKITGDGVLGLSRSLILAGVPNVVVSLWAVPDKSTETLMTEFYRQLPQQSNKAQALRQAMLTTMKIHPEPIDWAGFVLLSVDD</sequence>
<dbReference type="InterPro" id="IPR024983">
    <property type="entry name" value="CHAT_dom"/>
</dbReference>
<dbReference type="InterPro" id="IPR019734">
    <property type="entry name" value="TPR_rpt"/>
</dbReference>